<dbReference type="AlphaFoldDB" id="Q2CEF4"/>
<dbReference type="Pfam" id="PF12911">
    <property type="entry name" value="OppC_N"/>
    <property type="match status" value="1"/>
</dbReference>
<dbReference type="InterPro" id="IPR035906">
    <property type="entry name" value="MetI-like_sf"/>
</dbReference>
<sequence>MMTANPFFSELRRSWITQAALVIAVLYTLVALFGPWIAPYDPTRILSMPRQDPSAQFWLGTDEIGRDVLSRLLYGTRIAYVVAIVATGIGLVFGALLGLIAAFFSGYADSIIMRLMDILLAFPGLLLALAIITILGPGLGNAMIAIGVGSIPEFARLMRGEVLGLMNRDHVLAARSMGAGNLRIMGKHLVPFALATMLVYSTAQLARAVLTEAGLSYLGLGVQPPTPSWGGMIATGQQHLTTTPLLALIPGAAIMGLIFVLNILGDSLRDALDPHQRGLSRKPS</sequence>
<protein>
    <submittedName>
        <fullName evidence="11">Probable ABC-transport protein, inner membrane component</fullName>
    </submittedName>
</protein>
<accession>Q2CEF4</accession>
<evidence type="ECO:0000259" key="10">
    <source>
        <dbReference type="PROSITE" id="PS50928"/>
    </source>
</evidence>
<dbReference type="SUPFAM" id="SSF161098">
    <property type="entry name" value="MetI-like"/>
    <property type="match status" value="1"/>
</dbReference>
<dbReference type="GO" id="GO:0015031">
    <property type="term" value="P:protein transport"/>
    <property type="evidence" value="ECO:0007669"/>
    <property type="project" value="UniProtKB-KW"/>
</dbReference>
<evidence type="ECO:0000256" key="6">
    <source>
        <dbReference type="ARBA" id="ARBA00022927"/>
    </source>
</evidence>
<dbReference type="InterPro" id="IPR025966">
    <property type="entry name" value="OppC_N"/>
</dbReference>
<keyword evidence="2 9" id="KW-0813">Transport</keyword>
<keyword evidence="8 9" id="KW-0472">Membrane</keyword>
<evidence type="ECO:0000313" key="12">
    <source>
        <dbReference type="Proteomes" id="UP000003635"/>
    </source>
</evidence>
<dbReference type="HOGENOM" id="CLU_028518_1_1_5"/>
<evidence type="ECO:0000256" key="9">
    <source>
        <dbReference type="RuleBase" id="RU363032"/>
    </source>
</evidence>
<keyword evidence="4 9" id="KW-0812">Transmembrane</keyword>
<dbReference type="CDD" id="cd06261">
    <property type="entry name" value="TM_PBP2"/>
    <property type="match status" value="1"/>
</dbReference>
<dbReference type="InterPro" id="IPR050366">
    <property type="entry name" value="BP-dependent_transpt_permease"/>
</dbReference>
<dbReference type="PANTHER" id="PTHR43386:SF1">
    <property type="entry name" value="D,D-DIPEPTIDE TRANSPORT SYSTEM PERMEASE PROTEIN DDPC-RELATED"/>
    <property type="match status" value="1"/>
</dbReference>
<feature type="transmembrane region" description="Helical" evidence="9">
    <location>
        <begin position="245"/>
        <end position="264"/>
    </location>
</feature>
<gene>
    <name evidence="11" type="ORF">OG2516_04074</name>
</gene>
<keyword evidence="7 9" id="KW-1133">Transmembrane helix</keyword>
<evidence type="ECO:0000256" key="1">
    <source>
        <dbReference type="ARBA" id="ARBA00004651"/>
    </source>
</evidence>
<dbReference type="OrthoDB" id="9766870at2"/>
<keyword evidence="3" id="KW-1003">Cell membrane</keyword>
<feature type="transmembrane region" description="Helical" evidence="9">
    <location>
        <begin position="20"/>
        <end position="38"/>
    </location>
</feature>
<evidence type="ECO:0000256" key="3">
    <source>
        <dbReference type="ARBA" id="ARBA00022475"/>
    </source>
</evidence>
<reference evidence="11 12" key="1">
    <citation type="journal article" date="2010" name="J. Bacteriol.">
        <title>Genome sequences of Oceanicola granulosus HTCC2516(T) and Oceanicola batsensis HTCC2597(TDelta).</title>
        <authorList>
            <person name="Thrash J.C."/>
            <person name="Cho J.C."/>
            <person name="Vergin K.L."/>
            <person name="Giovannoni S.J."/>
        </authorList>
    </citation>
    <scope>NUCLEOTIDE SEQUENCE [LARGE SCALE GENOMIC DNA]</scope>
    <source>
        <strain evidence="12">ATCC BAA-861 / DSM 15982 / KCTC 12143 / HTCC2516</strain>
    </source>
</reference>
<dbReference type="RefSeq" id="WP_007254343.1">
    <property type="nucleotide sequence ID" value="NZ_CH724107.1"/>
</dbReference>
<feature type="domain" description="ABC transmembrane type-1" evidence="10">
    <location>
        <begin position="76"/>
        <end position="265"/>
    </location>
</feature>
<feature type="transmembrane region" description="Helical" evidence="9">
    <location>
        <begin position="189"/>
        <end position="210"/>
    </location>
</feature>
<keyword evidence="6" id="KW-0653">Protein transport</keyword>
<comment type="caution">
    <text evidence="11">The sequence shown here is derived from an EMBL/GenBank/DDBJ whole genome shotgun (WGS) entry which is preliminary data.</text>
</comment>
<feature type="transmembrane region" description="Helical" evidence="9">
    <location>
        <begin position="116"/>
        <end position="136"/>
    </location>
</feature>
<dbReference type="STRING" id="314256.OG2516_04074"/>
<keyword evidence="12" id="KW-1185">Reference proteome</keyword>
<dbReference type="GO" id="GO:0015833">
    <property type="term" value="P:peptide transport"/>
    <property type="evidence" value="ECO:0007669"/>
    <property type="project" value="UniProtKB-KW"/>
</dbReference>
<evidence type="ECO:0000256" key="2">
    <source>
        <dbReference type="ARBA" id="ARBA00022448"/>
    </source>
</evidence>
<dbReference type="EMBL" id="AAOT01000018">
    <property type="protein sequence ID" value="EAR51043.1"/>
    <property type="molecule type" value="Genomic_DNA"/>
</dbReference>
<evidence type="ECO:0000256" key="4">
    <source>
        <dbReference type="ARBA" id="ARBA00022692"/>
    </source>
</evidence>
<dbReference type="GO" id="GO:0005886">
    <property type="term" value="C:plasma membrane"/>
    <property type="evidence" value="ECO:0007669"/>
    <property type="project" value="UniProtKB-SubCell"/>
</dbReference>
<evidence type="ECO:0000256" key="8">
    <source>
        <dbReference type="ARBA" id="ARBA00023136"/>
    </source>
</evidence>
<keyword evidence="5" id="KW-0571">Peptide transport</keyword>
<organism evidence="11 12">
    <name type="scientific">Oceanicola granulosus (strain ATCC BAA-861 / DSM 15982 / KCTC 12143 / HTCC2516)</name>
    <dbReference type="NCBI Taxonomy" id="314256"/>
    <lineage>
        <taxon>Bacteria</taxon>
        <taxon>Pseudomonadati</taxon>
        <taxon>Pseudomonadota</taxon>
        <taxon>Alphaproteobacteria</taxon>
        <taxon>Rhodobacterales</taxon>
        <taxon>Roseobacteraceae</taxon>
        <taxon>Oceanicola</taxon>
    </lineage>
</organism>
<evidence type="ECO:0000313" key="11">
    <source>
        <dbReference type="EMBL" id="EAR51043.1"/>
    </source>
</evidence>
<evidence type="ECO:0000256" key="7">
    <source>
        <dbReference type="ARBA" id="ARBA00022989"/>
    </source>
</evidence>
<proteinExistence type="inferred from homology"/>
<feature type="transmembrane region" description="Helical" evidence="9">
    <location>
        <begin position="78"/>
        <end position="104"/>
    </location>
</feature>
<name>Q2CEF4_OCEGH</name>
<dbReference type="Gene3D" id="1.10.3720.10">
    <property type="entry name" value="MetI-like"/>
    <property type="match status" value="1"/>
</dbReference>
<evidence type="ECO:0000256" key="5">
    <source>
        <dbReference type="ARBA" id="ARBA00022856"/>
    </source>
</evidence>
<dbReference type="PROSITE" id="PS50928">
    <property type="entry name" value="ABC_TM1"/>
    <property type="match status" value="1"/>
</dbReference>
<dbReference type="Proteomes" id="UP000003635">
    <property type="component" value="Unassembled WGS sequence"/>
</dbReference>
<dbReference type="Pfam" id="PF00528">
    <property type="entry name" value="BPD_transp_1"/>
    <property type="match status" value="1"/>
</dbReference>
<comment type="subcellular location">
    <subcellularLocation>
        <location evidence="1 9">Cell membrane</location>
        <topology evidence="1 9">Multi-pass membrane protein</topology>
    </subcellularLocation>
</comment>
<dbReference type="InterPro" id="IPR000515">
    <property type="entry name" value="MetI-like"/>
</dbReference>
<dbReference type="PANTHER" id="PTHR43386">
    <property type="entry name" value="OLIGOPEPTIDE TRANSPORT SYSTEM PERMEASE PROTEIN APPC"/>
    <property type="match status" value="1"/>
</dbReference>
<dbReference type="GO" id="GO:0055085">
    <property type="term" value="P:transmembrane transport"/>
    <property type="evidence" value="ECO:0007669"/>
    <property type="project" value="InterPro"/>
</dbReference>
<dbReference type="eggNOG" id="COG1173">
    <property type="taxonomic scope" value="Bacteria"/>
</dbReference>
<comment type="similarity">
    <text evidence="9">Belongs to the binding-protein-dependent transport system permease family.</text>
</comment>